<evidence type="ECO:0000256" key="2">
    <source>
        <dbReference type="ARBA" id="ARBA00022741"/>
    </source>
</evidence>
<dbReference type="AlphaFoldDB" id="A0A4Y6PPI0"/>
<evidence type="ECO:0000256" key="4">
    <source>
        <dbReference type="ARBA" id="ARBA00022840"/>
    </source>
</evidence>
<evidence type="ECO:0000259" key="8">
    <source>
        <dbReference type="PROSITE" id="PS50011"/>
    </source>
</evidence>
<dbReference type="Pfam" id="PF00069">
    <property type="entry name" value="Pkinase"/>
    <property type="match status" value="1"/>
</dbReference>
<feature type="repeat" description="TPR" evidence="5">
    <location>
        <begin position="1024"/>
        <end position="1057"/>
    </location>
</feature>
<dbReference type="PROSITE" id="PS50005">
    <property type="entry name" value="TPR"/>
    <property type="match status" value="1"/>
</dbReference>
<evidence type="ECO:0000313" key="10">
    <source>
        <dbReference type="Proteomes" id="UP000315995"/>
    </source>
</evidence>
<dbReference type="Gene3D" id="3.30.200.20">
    <property type="entry name" value="Phosphorylase Kinase, domain 1"/>
    <property type="match status" value="1"/>
</dbReference>
<proteinExistence type="predicted"/>
<dbReference type="Pfam" id="PF13424">
    <property type="entry name" value="TPR_12"/>
    <property type="match status" value="1"/>
</dbReference>
<dbReference type="InterPro" id="IPR011009">
    <property type="entry name" value="Kinase-like_dom_sf"/>
</dbReference>
<evidence type="ECO:0000256" key="5">
    <source>
        <dbReference type="PROSITE-ProRule" id="PRU00339"/>
    </source>
</evidence>
<dbReference type="InterPro" id="IPR017441">
    <property type="entry name" value="Protein_kinase_ATP_BS"/>
</dbReference>
<dbReference type="SUPFAM" id="SSF48452">
    <property type="entry name" value="TPR-like"/>
    <property type="match status" value="2"/>
</dbReference>
<keyword evidence="1" id="KW-0808">Transferase</keyword>
<reference evidence="9 10" key="1">
    <citation type="submission" date="2019-06" db="EMBL/GenBank/DDBJ databases">
        <title>Persicimonas caeni gen. nov., sp. nov., a predatory bacterium isolated from solar saltern.</title>
        <authorList>
            <person name="Wang S."/>
        </authorList>
    </citation>
    <scope>NUCLEOTIDE SEQUENCE [LARGE SCALE GENOMIC DNA]</scope>
    <source>
        <strain evidence="9 10">YN101</strain>
    </source>
</reference>
<dbReference type="InterPro" id="IPR027417">
    <property type="entry name" value="P-loop_NTPase"/>
</dbReference>
<dbReference type="InterPro" id="IPR000719">
    <property type="entry name" value="Prot_kinase_dom"/>
</dbReference>
<dbReference type="EMBL" id="CP041186">
    <property type="protein sequence ID" value="QDG50214.1"/>
    <property type="molecule type" value="Genomic_DNA"/>
</dbReference>
<protein>
    <recommendedName>
        <fullName evidence="8">Protein kinase domain-containing protein</fullName>
    </recommendedName>
</protein>
<dbReference type="GO" id="GO:0004674">
    <property type="term" value="F:protein serine/threonine kinase activity"/>
    <property type="evidence" value="ECO:0007669"/>
    <property type="project" value="TreeGrafter"/>
</dbReference>
<dbReference type="PANTHER" id="PTHR43289">
    <property type="entry name" value="MITOGEN-ACTIVATED PROTEIN KINASE KINASE KINASE 20-RELATED"/>
    <property type="match status" value="1"/>
</dbReference>
<dbReference type="InterPro" id="IPR011990">
    <property type="entry name" value="TPR-like_helical_dom_sf"/>
</dbReference>
<dbReference type="GO" id="GO:0005524">
    <property type="term" value="F:ATP binding"/>
    <property type="evidence" value="ECO:0007669"/>
    <property type="project" value="UniProtKB-UniRule"/>
</dbReference>
<dbReference type="SUPFAM" id="SSF56112">
    <property type="entry name" value="Protein kinase-like (PK-like)"/>
    <property type="match status" value="1"/>
</dbReference>
<dbReference type="PANTHER" id="PTHR43289:SF6">
    <property type="entry name" value="SERINE_THREONINE-PROTEIN KINASE NEKL-3"/>
    <property type="match status" value="1"/>
</dbReference>
<dbReference type="PROSITE" id="PS50011">
    <property type="entry name" value="PROTEIN_KINASE_DOM"/>
    <property type="match status" value="1"/>
</dbReference>
<keyword evidence="5" id="KW-0802">TPR repeat</keyword>
<dbReference type="SMART" id="SM00220">
    <property type="entry name" value="S_TKc"/>
    <property type="match status" value="1"/>
</dbReference>
<accession>A0A5B8Y0C6</accession>
<organism evidence="9 10">
    <name type="scientific">Persicimonas caeni</name>
    <dbReference type="NCBI Taxonomy" id="2292766"/>
    <lineage>
        <taxon>Bacteria</taxon>
        <taxon>Deltaproteobacteria</taxon>
        <taxon>Bradymonadales</taxon>
        <taxon>Bradymonadaceae</taxon>
        <taxon>Persicimonas</taxon>
    </lineage>
</organism>
<evidence type="ECO:0000256" key="7">
    <source>
        <dbReference type="SAM" id="MobiDB-lite"/>
    </source>
</evidence>
<dbReference type="Gene3D" id="1.10.510.10">
    <property type="entry name" value="Transferase(Phosphotransferase) domain 1"/>
    <property type="match status" value="1"/>
</dbReference>
<evidence type="ECO:0000313" key="9">
    <source>
        <dbReference type="EMBL" id="QDG50214.1"/>
    </source>
</evidence>
<evidence type="ECO:0000256" key="1">
    <source>
        <dbReference type="ARBA" id="ARBA00022679"/>
    </source>
</evidence>
<gene>
    <name evidence="9" type="ORF">FIV42_05565</name>
</gene>
<keyword evidence="3" id="KW-0418">Kinase</keyword>
<dbReference type="PROSITE" id="PS00107">
    <property type="entry name" value="PROTEIN_KINASE_ATP"/>
    <property type="match status" value="1"/>
</dbReference>
<keyword evidence="4 6" id="KW-0067">ATP-binding</keyword>
<dbReference type="SUPFAM" id="SSF52540">
    <property type="entry name" value="P-loop containing nucleoside triphosphate hydrolases"/>
    <property type="match status" value="1"/>
</dbReference>
<dbReference type="SMART" id="SM00028">
    <property type="entry name" value="TPR"/>
    <property type="match status" value="4"/>
</dbReference>
<keyword evidence="2 6" id="KW-0547">Nucleotide-binding</keyword>
<feature type="binding site" evidence="6">
    <location>
        <position position="41"/>
    </location>
    <ligand>
        <name>ATP</name>
        <dbReference type="ChEBI" id="CHEBI:30616"/>
    </ligand>
</feature>
<dbReference type="CDD" id="cd14014">
    <property type="entry name" value="STKc_PknB_like"/>
    <property type="match status" value="1"/>
</dbReference>
<feature type="domain" description="Protein kinase" evidence="8">
    <location>
        <begin position="12"/>
        <end position="288"/>
    </location>
</feature>
<dbReference type="Gene3D" id="1.25.40.10">
    <property type="entry name" value="Tetratricopeptide repeat domain"/>
    <property type="match status" value="1"/>
</dbReference>
<dbReference type="InterPro" id="IPR019734">
    <property type="entry name" value="TPR_rpt"/>
</dbReference>
<feature type="region of interest" description="Disordered" evidence="7">
    <location>
        <begin position="546"/>
        <end position="565"/>
    </location>
</feature>
<evidence type="ECO:0000256" key="6">
    <source>
        <dbReference type="PROSITE-ProRule" id="PRU10141"/>
    </source>
</evidence>
<evidence type="ECO:0000256" key="3">
    <source>
        <dbReference type="ARBA" id="ARBA00022777"/>
    </source>
</evidence>
<dbReference type="RefSeq" id="WP_141196710.1">
    <property type="nucleotide sequence ID" value="NZ_CP041186.1"/>
</dbReference>
<dbReference type="InterPro" id="IPR008271">
    <property type="entry name" value="Ser/Thr_kinase_AS"/>
</dbReference>
<name>A0A4Y6PPI0_PERCE</name>
<dbReference type="OrthoDB" id="5477118at2"/>
<accession>A0A4Y6PPI0</accession>
<dbReference type="PROSITE" id="PS00108">
    <property type="entry name" value="PROTEIN_KINASE_ST"/>
    <property type="match status" value="1"/>
</dbReference>
<keyword evidence="10" id="KW-1185">Reference proteome</keyword>
<dbReference type="Proteomes" id="UP000315995">
    <property type="component" value="Chromosome"/>
</dbReference>
<sequence length="1218" mass="136033">MRSNSAVSCGPFDLIETIGRGGMAQVWRGIHRGQQVPVAVKVITGAKATDPAYVERFEREVQAVAALDHPGIVTVFDYGRVSELAAQADPQLTAHSPYLAMEFARGGTLRERPLIRDWPSLRLFILDILDALAYAHARDVIHRDIKPENILCQIDGAQLRFKLSDFGIAHAADTGLNTDTQSYDGASAGTPYYMPPEQLTGEWRDFGPWTDLYALGCLVYELVCGRPPYEESNFIRLANMHLNMPFPELEPRFVVPDELDGFIRKLVAKKPHQRFGRAADAACALGMLPVPEETTGVGMAPLPDDIDVGAETLTPTQANSLGDVDLDQAPTLLDPSSFDDPSSFAEQEDLSSLQTETFVTRTLVTLPQTEASGLQVPREVGSETIELAPVDFDPPPPFPDSWRPGVDEAQSDQLVGVGLGLFGLRTIPFVDRDAPRDTIWRALGEVFDDAKLRVVSLRGGLGTGKSRLAEWLSRRAHELGVATVLKATHSRQGGPLEGIPRMLENFFAAWSLGRSETYERVYSVLRRRGNSRSSLDAQELENQARGLTELMRPSSKARSREEGPRFLFTSPGERHVWLTRFLEVLASERPVILWADDVPWGDETLSWVTHLLDVDTPLPVLVLLTSRDDMLDAREEVAAHITRLEAHERAQVVRVDPLAEDDHAELIRRTLRLDAALSRQVKERTAGNPLFAVQLIGDWVSRGILEVGRDGFSLRQGAASTLPRDIHDLWIQRVEKLLDDFEPERRHDLRVALELAAMLGRYVDEAEWREVCRQQGVEASEELARRMVEQGLVRRERSGASFVHSMLAESLREAAQRVGRAEEYHLACVRAIEALHPNSPLETARRRALHLIGAGRLHEALDPLKDAIHYGNDRGDYRASLMLLEKREELADRLGLGDEDRCRVESMWVRAQIEIPMGDSTKAFAYAERAAEIAERHGWHVDLGHALVVKARVLRDRAEYDTALAVLERAGEELARVDDAIGLLFVCFAKGFIHMRRGKLAVARSFFDEALAYARELEDQPRVAEILSQVGYSWFAENNYERARQVLADALEVAERLGSLVSISSCSRHLGEIARFEGNWDEAREHYERAMGIERSRGARNEHLDRLNLVLVAIATGRFAHSYAELLGLRQIFEQRDMHFALPVIEVALVTSAAGLGDPDAFDAAWQRASKLVDNLNATDKDIGWLANRAADACERAGWPHRADQMRRLARAHHVEGS</sequence>